<accession>A0A9P5NSH5</accession>
<dbReference type="Proteomes" id="UP000724874">
    <property type="component" value="Unassembled WGS sequence"/>
</dbReference>
<dbReference type="EMBL" id="JADNYJ010000033">
    <property type="protein sequence ID" value="KAF8902950.1"/>
    <property type="molecule type" value="Genomic_DNA"/>
</dbReference>
<protein>
    <submittedName>
        <fullName evidence="1">Uncharacterized protein</fullName>
    </submittedName>
</protein>
<organism evidence="1 2">
    <name type="scientific">Gymnopilus junonius</name>
    <name type="common">Spectacular rustgill mushroom</name>
    <name type="synonym">Gymnopilus spectabilis subsp. junonius</name>
    <dbReference type="NCBI Taxonomy" id="109634"/>
    <lineage>
        <taxon>Eukaryota</taxon>
        <taxon>Fungi</taxon>
        <taxon>Dikarya</taxon>
        <taxon>Basidiomycota</taxon>
        <taxon>Agaricomycotina</taxon>
        <taxon>Agaricomycetes</taxon>
        <taxon>Agaricomycetidae</taxon>
        <taxon>Agaricales</taxon>
        <taxon>Agaricineae</taxon>
        <taxon>Hymenogastraceae</taxon>
        <taxon>Gymnopilus</taxon>
    </lineage>
</organism>
<reference evidence="1" key="1">
    <citation type="submission" date="2020-11" db="EMBL/GenBank/DDBJ databases">
        <authorList>
            <consortium name="DOE Joint Genome Institute"/>
            <person name="Ahrendt S."/>
            <person name="Riley R."/>
            <person name="Andreopoulos W."/>
            <person name="LaButti K."/>
            <person name="Pangilinan J."/>
            <person name="Ruiz-duenas F.J."/>
            <person name="Barrasa J.M."/>
            <person name="Sanchez-Garcia M."/>
            <person name="Camarero S."/>
            <person name="Miyauchi S."/>
            <person name="Serrano A."/>
            <person name="Linde D."/>
            <person name="Babiker R."/>
            <person name="Drula E."/>
            <person name="Ayuso-Fernandez I."/>
            <person name="Pacheco R."/>
            <person name="Padilla G."/>
            <person name="Ferreira P."/>
            <person name="Barriuso J."/>
            <person name="Kellner H."/>
            <person name="Castanera R."/>
            <person name="Alfaro M."/>
            <person name="Ramirez L."/>
            <person name="Pisabarro A.G."/>
            <person name="Kuo A."/>
            <person name="Tritt A."/>
            <person name="Lipzen A."/>
            <person name="He G."/>
            <person name="Yan M."/>
            <person name="Ng V."/>
            <person name="Cullen D."/>
            <person name="Martin F."/>
            <person name="Rosso M.-N."/>
            <person name="Henrissat B."/>
            <person name="Hibbett D."/>
            <person name="Martinez A.T."/>
            <person name="Grigoriev I.V."/>
        </authorList>
    </citation>
    <scope>NUCLEOTIDE SEQUENCE</scope>
    <source>
        <strain evidence="1">AH 44721</strain>
    </source>
</reference>
<name>A0A9P5NSH5_GYMJU</name>
<proteinExistence type="predicted"/>
<dbReference type="AlphaFoldDB" id="A0A9P5NSH5"/>
<sequence>MDRIYDMDAAADALEEIASKWIDNPFSKLHLVEITNAELTDIIEQAENWAHMYEPEHIQVLFNSEMQVRSKTNIYTKLHKGYMGCVHTEGNTNYLENSTIYPFSPPDTVIRTYVGVDSGGGDSEGGVSYASDIDKAAVEEAVVMCHGGDVREMVVAAEDCRREKKGKGDLPVLGRPHQPIDGLASIHVSTEGGSEREREAYLGQQGWTMRGWATATSRLRHVVSILANQAGIHN</sequence>
<evidence type="ECO:0000313" key="2">
    <source>
        <dbReference type="Proteomes" id="UP000724874"/>
    </source>
</evidence>
<comment type="caution">
    <text evidence="1">The sequence shown here is derived from an EMBL/GenBank/DDBJ whole genome shotgun (WGS) entry which is preliminary data.</text>
</comment>
<evidence type="ECO:0000313" key="1">
    <source>
        <dbReference type="EMBL" id="KAF8902950.1"/>
    </source>
</evidence>
<keyword evidence="2" id="KW-1185">Reference proteome</keyword>
<gene>
    <name evidence="1" type="ORF">CPB84DRAFT_1746453</name>
</gene>